<evidence type="ECO:0000313" key="1">
    <source>
        <dbReference type="EMBL" id="CAG8684153.1"/>
    </source>
</evidence>
<name>A0A9N9ESP6_9GLOM</name>
<dbReference type="AlphaFoldDB" id="A0A9N9ESP6"/>
<evidence type="ECO:0000313" key="2">
    <source>
        <dbReference type="Proteomes" id="UP000789405"/>
    </source>
</evidence>
<feature type="non-terminal residue" evidence="1">
    <location>
        <position position="1"/>
    </location>
</feature>
<dbReference type="Proteomes" id="UP000789405">
    <property type="component" value="Unassembled WGS sequence"/>
</dbReference>
<protein>
    <submittedName>
        <fullName evidence="1">16812_t:CDS:1</fullName>
    </submittedName>
</protein>
<accession>A0A9N9ESP6</accession>
<dbReference type="OrthoDB" id="2423197at2759"/>
<organism evidence="1 2">
    <name type="scientific">Dentiscutata erythropus</name>
    <dbReference type="NCBI Taxonomy" id="1348616"/>
    <lineage>
        <taxon>Eukaryota</taxon>
        <taxon>Fungi</taxon>
        <taxon>Fungi incertae sedis</taxon>
        <taxon>Mucoromycota</taxon>
        <taxon>Glomeromycotina</taxon>
        <taxon>Glomeromycetes</taxon>
        <taxon>Diversisporales</taxon>
        <taxon>Gigasporaceae</taxon>
        <taxon>Dentiscutata</taxon>
    </lineage>
</organism>
<keyword evidence="2" id="KW-1185">Reference proteome</keyword>
<proteinExistence type="predicted"/>
<dbReference type="EMBL" id="CAJVPY010007686">
    <property type="protein sequence ID" value="CAG8684153.1"/>
    <property type="molecule type" value="Genomic_DNA"/>
</dbReference>
<sequence length="163" mass="18927">GNIYPLQIINWCDLCPLYEIFDNPLRKDVESILGIDCYDVKEKVLMTGIVPIEKDIDYYRINFFPDGTNHLKSNNYQIFGNLIKTDGKPVDKVIVDFKSTNVYGFSAIIETFLPSSKYLFIMLQYIDCYINYNLQHQNISSNKFFVNSQIVWILVGIPKEVGF</sequence>
<gene>
    <name evidence="1" type="ORF">DERYTH_LOCUS11990</name>
</gene>
<comment type="caution">
    <text evidence="1">The sequence shown here is derived from an EMBL/GenBank/DDBJ whole genome shotgun (WGS) entry which is preliminary data.</text>
</comment>
<reference evidence="1" key="1">
    <citation type="submission" date="2021-06" db="EMBL/GenBank/DDBJ databases">
        <authorList>
            <person name="Kallberg Y."/>
            <person name="Tangrot J."/>
            <person name="Rosling A."/>
        </authorList>
    </citation>
    <scope>NUCLEOTIDE SEQUENCE</scope>
    <source>
        <strain evidence="1">MA453B</strain>
    </source>
</reference>